<evidence type="ECO:0000256" key="3">
    <source>
        <dbReference type="ARBA" id="ARBA00022692"/>
    </source>
</evidence>
<dbReference type="GO" id="GO:0006888">
    <property type="term" value="P:endoplasmic reticulum to Golgi vesicle-mediated transport"/>
    <property type="evidence" value="ECO:0007669"/>
    <property type="project" value="InterPro"/>
</dbReference>
<keyword evidence="5 6" id="KW-0472">Membrane</keyword>
<comment type="similarity">
    <text evidence="2">Belongs to the SVP26 family.</text>
</comment>
<reference evidence="7" key="1">
    <citation type="submission" date="2023-06" db="EMBL/GenBank/DDBJ databases">
        <title>Genome-scale phylogeny and comparative genomics of the fungal order Sordariales.</title>
        <authorList>
            <consortium name="Lawrence Berkeley National Laboratory"/>
            <person name="Hensen N."/>
            <person name="Bonometti L."/>
            <person name="Westerberg I."/>
            <person name="Brannstrom I.O."/>
            <person name="Guillou S."/>
            <person name="Cros-Aarteil S."/>
            <person name="Calhoun S."/>
            <person name="Haridas S."/>
            <person name="Kuo A."/>
            <person name="Mondo S."/>
            <person name="Pangilinan J."/>
            <person name="Riley R."/>
            <person name="LaButti K."/>
            <person name="Andreopoulos B."/>
            <person name="Lipzen A."/>
            <person name="Chen C."/>
            <person name="Yanf M."/>
            <person name="Daum C."/>
            <person name="Ng V."/>
            <person name="Clum A."/>
            <person name="Steindorff A."/>
            <person name="Ohm R."/>
            <person name="Martin F."/>
            <person name="Silar P."/>
            <person name="Natvig D."/>
            <person name="Lalanne C."/>
            <person name="Gautier V."/>
            <person name="Ament-velasquez S.L."/>
            <person name="Kruys A."/>
            <person name="Hutchinson M.I."/>
            <person name="Powell A.J."/>
            <person name="Barry K."/>
            <person name="Miller A.N."/>
            <person name="Grigoriev I.V."/>
            <person name="Debuchy R."/>
            <person name="Gladieux P."/>
            <person name="Thoren M.H."/>
            <person name="Johannesson H."/>
        </authorList>
    </citation>
    <scope>NUCLEOTIDE SEQUENCE</scope>
    <source>
        <strain evidence="7">SMH3187-1</strain>
    </source>
</reference>
<evidence type="ECO:0000256" key="5">
    <source>
        <dbReference type="ARBA" id="ARBA00023136"/>
    </source>
</evidence>
<feature type="transmembrane region" description="Helical" evidence="6">
    <location>
        <begin position="142"/>
        <end position="161"/>
    </location>
</feature>
<dbReference type="Pfam" id="PF04148">
    <property type="entry name" value="Erv26"/>
    <property type="match status" value="1"/>
</dbReference>
<keyword evidence="3 6" id="KW-0812">Transmembrane</keyword>
<protein>
    <submittedName>
        <fullName evidence="7">Transmembrane adaptor Erv26</fullName>
    </submittedName>
</protein>
<gene>
    <name evidence="7" type="ORF">B0T18DRAFT_426410</name>
</gene>
<feature type="transmembrane region" description="Helical" evidence="6">
    <location>
        <begin position="7"/>
        <end position="30"/>
    </location>
</feature>
<feature type="transmembrane region" description="Helical" evidence="6">
    <location>
        <begin position="50"/>
        <end position="75"/>
    </location>
</feature>
<accession>A0AA40F5V9</accession>
<dbReference type="InterPro" id="IPR007277">
    <property type="entry name" value="Svp26/Tex261"/>
</dbReference>
<sequence length="220" mass="24381">MWILPLVGYVGTAVSFCFLALAIASGLYYLSELVEEHTVMAKRFLSRLVYFIIATLALLCLVDGFPLSLTLLAMFSHIIYLANMRRFPYVTLSDPLFISSGVLVVANHWLWFRHVSQAHQRAYQTMASYYDGPSDLPSFSQIASFFGLCVWLVPFALFISLSAGENVLPTMGTTEIGAGTDANKSRRGQGMVKALFDNILRTAGEVGAALGYRSREDDRL</sequence>
<dbReference type="GO" id="GO:0005789">
    <property type="term" value="C:endoplasmic reticulum membrane"/>
    <property type="evidence" value="ECO:0007669"/>
    <property type="project" value="TreeGrafter"/>
</dbReference>
<organism evidence="7 8">
    <name type="scientific">Schizothecium vesticola</name>
    <dbReference type="NCBI Taxonomy" id="314040"/>
    <lineage>
        <taxon>Eukaryota</taxon>
        <taxon>Fungi</taxon>
        <taxon>Dikarya</taxon>
        <taxon>Ascomycota</taxon>
        <taxon>Pezizomycotina</taxon>
        <taxon>Sordariomycetes</taxon>
        <taxon>Sordariomycetidae</taxon>
        <taxon>Sordariales</taxon>
        <taxon>Schizotheciaceae</taxon>
        <taxon>Schizothecium</taxon>
    </lineage>
</organism>
<evidence type="ECO:0000256" key="2">
    <source>
        <dbReference type="ARBA" id="ARBA00008096"/>
    </source>
</evidence>
<evidence type="ECO:0000256" key="1">
    <source>
        <dbReference type="ARBA" id="ARBA00004141"/>
    </source>
</evidence>
<dbReference type="GO" id="GO:0097020">
    <property type="term" value="F:COPII receptor activity"/>
    <property type="evidence" value="ECO:0007669"/>
    <property type="project" value="InterPro"/>
</dbReference>
<evidence type="ECO:0000313" key="7">
    <source>
        <dbReference type="EMBL" id="KAK0751827.1"/>
    </source>
</evidence>
<keyword evidence="8" id="KW-1185">Reference proteome</keyword>
<evidence type="ECO:0000313" key="8">
    <source>
        <dbReference type="Proteomes" id="UP001172155"/>
    </source>
</evidence>
<dbReference type="AlphaFoldDB" id="A0AA40F5V9"/>
<dbReference type="PANTHER" id="PTHR13144">
    <property type="entry name" value="TEX261 PROTEIN"/>
    <property type="match status" value="1"/>
</dbReference>
<comment type="caution">
    <text evidence="7">The sequence shown here is derived from an EMBL/GenBank/DDBJ whole genome shotgun (WGS) entry which is preliminary data.</text>
</comment>
<dbReference type="Proteomes" id="UP001172155">
    <property type="component" value="Unassembled WGS sequence"/>
</dbReference>
<dbReference type="EMBL" id="JAUKUD010000002">
    <property type="protein sequence ID" value="KAK0751827.1"/>
    <property type="molecule type" value="Genomic_DNA"/>
</dbReference>
<proteinExistence type="inferred from homology"/>
<dbReference type="PANTHER" id="PTHR13144:SF0">
    <property type="entry name" value="PROTEIN TEX261"/>
    <property type="match status" value="1"/>
</dbReference>
<evidence type="ECO:0000256" key="4">
    <source>
        <dbReference type="ARBA" id="ARBA00022989"/>
    </source>
</evidence>
<dbReference type="GO" id="GO:0000139">
    <property type="term" value="C:Golgi membrane"/>
    <property type="evidence" value="ECO:0007669"/>
    <property type="project" value="TreeGrafter"/>
</dbReference>
<keyword evidence="4 6" id="KW-1133">Transmembrane helix</keyword>
<evidence type="ECO:0000256" key="6">
    <source>
        <dbReference type="SAM" id="Phobius"/>
    </source>
</evidence>
<name>A0AA40F5V9_9PEZI</name>
<feature type="transmembrane region" description="Helical" evidence="6">
    <location>
        <begin position="87"/>
        <end position="111"/>
    </location>
</feature>
<comment type="subcellular location">
    <subcellularLocation>
        <location evidence="1">Membrane</location>
        <topology evidence="1">Multi-pass membrane protein</topology>
    </subcellularLocation>
</comment>
<dbReference type="GO" id="GO:0030134">
    <property type="term" value="C:COPII-coated ER to Golgi transport vesicle"/>
    <property type="evidence" value="ECO:0007669"/>
    <property type="project" value="TreeGrafter"/>
</dbReference>